<protein>
    <submittedName>
        <fullName evidence="1">Uncharacterized protein</fullName>
    </submittedName>
</protein>
<dbReference type="HOGENOM" id="CLU_2922990_0_0_1"/>
<dbReference type="EMBL" id="KN839278">
    <property type="protein sequence ID" value="KIJ90124.1"/>
    <property type="molecule type" value="Genomic_DNA"/>
</dbReference>
<proteinExistence type="predicted"/>
<evidence type="ECO:0000313" key="1">
    <source>
        <dbReference type="EMBL" id="KIJ90124.1"/>
    </source>
</evidence>
<keyword evidence="2" id="KW-1185">Reference proteome</keyword>
<organism evidence="1 2">
    <name type="scientific">Laccaria amethystina LaAM-08-1</name>
    <dbReference type="NCBI Taxonomy" id="1095629"/>
    <lineage>
        <taxon>Eukaryota</taxon>
        <taxon>Fungi</taxon>
        <taxon>Dikarya</taxon>
        <taxon>Basidiomycota</taxon>
        <taxon>Agaricomycotina</taxon>
        <taxon>Agaricomycetes</taxon>
        <taxon>Agaricomycetidae</taxon>
        <taxon>Agaricales</taxon>
        <taxon>Agaricineae</taxon>
        <taxon>Hydnangiaceae</taxon>
        <taxon>Laccaria</taxon>
    </lineage>
</organism>
<gene>
    <name evidence="1" type="ORF">K443DRAFT_15500</name>
</gene>
<sequence>MKRDQIFWSVLNHEPRQEQPAECMAGQQMPWGKRRVNDMQVKLGRDAGGEYRAVINGTAPA</sequence>
<reference evidence="2" key="2">
    <citation type="submission" date="2015-01" db="EMBL/GenBank/DDBJ databases">
        <title>Evolutionary Origins and Diversification of the Mycorrhizal Mutualists.</title>
        <authorList>
            <consortium name="DOE Joint Genome Institute"/>
            <consortium name="Mycorrhizal Genomics Consortium"/>
            <person name="Kohler A."/>
            <person name="Kuo A."/>
            <person name="Nagy L.G."/>
            <person name="Floudas D."/>
            <person name="Copeland A."/>
            <person name="Barry K.W."/>
            <person name="Cichocki N."/>
            <person name="Veneault-Fourrey C."/>
            <person name="LaButti K."/>
            <person name="Lindquist E.A."/>
            <person name="Lipzen A."/>
            <person name="Lundell T."/>
            <person name="Morin E."/>
            <person name="Murat C."/>
            <person name="Riley R."/>
            <person name="Ohm R."/>
            <person name="Sun H."/>
            <person name="Tunlid A."/>
            <person name="Henrissat B."/>
            <person name="Grigoriev I.V."/>
            <person name="Hibbett D.S."/>
            <person name="Martin F."/>
        </authorList>
    </citation>
    <scope>NUCLEOTIDE SEQUENCE [LARGE SCALE GENOMIC DNA]</scope>
    <source>
        <strain evidence="2">LaAM-08-1</strain>
    </source>
</reference>
<accession>A0A0C9WGV9</accession>
<dbReference type="Proteomes" id="UP000054477">
    <property type="component" value="Unassembled WGS sequence"/>
</dbReference>
<reference evidence="1 2" key="1">
    <citation type="submission" date="2014-04" db="EMBL/GenBank/DDBJ databases">
        <authorList>
            <consortium name="DOE Joint Genome Institute"/>
            <person name="Kuo A."/>
            <person name="Kohler A."/>
            <person name="Nagy L.G."/>
            <person name="Floudas D."/>
            <person name="Copeland A."/>
            <person name="Barry K.W."/>
            <person name="Cichocki N."/>
            <person name="Veneault-Fourrey C."/>
            <person name="LaButti K."/>
            <person name="Lindquist E.A."/>
            <person name="Lipzen A."/>
            <person name="Lundell T."/>
            <person name="Morin E."/>
            <person name="Murat C."/>
            <person name="Sun H."/>
            <person name="Tunlid A."/>
            <person name="Henrissat B."/>
            <person name="Grigoriev I.V."/>
            <person name="Hibbett D.S."/>
            <person name="Martin F."/>
            <person name="Nordberg H.P."/>
            <person name="Cantor M.N."/>
            <person name="Hua S.X."/>
        </authorList>
    </citation>
    <scope>NUCLEOTIDE SEQUENCE [LARGE SCALE GENOMIC DNA]</scope>
    <source>
        <strain evidence="1 2">LaAM-08-1</strain>
    </source>
</reference>
<evidence type="ECO:0000313" key="2">
    <source>
        <dbReference type="Proteomes" id="UP000054477"/>
    </source>
</evidence>
<dbReference type="AlphaFoldDB" id="A0A0C9WGV9"/>
<name>A0A0C9WGV9_9AGAR</name>